<organism evidence="6 7">
    <name type="scientific">Siphonobacter aquaeclarae</name>
    <dbReference type="NCBI Taxonomy" id="563176"/>
    <lineage>
        <taxon>Bacteria</taxon>
        <taxon>Pseudomonadati</taxon>
        <taxon>Bacteroidota</taxon>
        <taxon>Cytophagia</taxon>
        <taxon>Cytophagales</taxon>
        <taxon>Cytophagaceae</taxon>
        <taxon>Siphonobacter</taxon>
    </lineage>
</organism>
<dbReference type="STRING" id="563176.SAMN04488090_2099"/>
<dbReference type="InterPro" id="IPR014284">
    <property type="entry name" value="RNA_pol_sigma-70_dom"/>
</dbReference>
<dbReference type="GO" id="GO:0003677">
    <property type="term" value="F:DNA binding"/>
    <property type="evidence" value="ECO:0007669"/>
    <property type="project" value="InterPro"/>
</dbReference>
<keyword evidence="3" id="KW-0731">Sigma factor</keyword>
<dbReference type="SUPFAM" id="SSF88659">
    <property type="entry name" value="Sigma3 and sigma4 domains of RNA polymerase sigma factors"/>
    <property type="match status" value="1"/>
</dbReference>
<dbReference type="AlphaFoldDB" id="A0A1G9PAN9"/>
<dbReference type="Proteomes" id="UP000198901">
    <property type="component" value="Unassembled WGS sequence"/>
</dbReference>
<protein>
    <submittedName>
        <fullName evidence="6">RNA polymerase sigma-70 factor, ECF subfamily</fullName>
    </submittedName>
</protein>
<reference evidence="6 7" key="1">
    <citation type="submission" date="2016-10" db="EMBL/GenBank/DDBJ databases">
        <authorList>
            <person name="de Groot N.N."/>
        </authorList>
    </citation>
    <scope>NUCLEOTIDE SEQUENCE [LARGE SCALE GENOMIC DNA]</scope>
    <source>
        <strain evidence="6 7">DSM 21668</strain>
    </source>
</reference>
<dbReference type="InterPro" id="IPR000792">
    <property type="entry name" value="Tscrpt_reg_LuxR_C"/>
</dbReference>
<keyword evidence="2" id="KW-0805">Transcription regulation</keyword>
<dbReference type="Gene3D" id="1.10.10.10">
    <property type="entry name" value="Winged helix-like DNA-binding domain superfamily/Winged helix DNA-binding domain"/>
    <property type="match status" value="1"/>
</dbReference>
<dbReference type="Gene3D" id="1.10.1740.10">
    <property type="match status" value="1"/>
</dbReference>
<dbReference type="InterPro" id="IPR013249">
    <property type="entry name" value="RNA_pol_sigma70_r4_t2"/>
</dbReference>
<dbReference type="GO" id="GO:0006352">
    <property type="term" value="P:DNA-templated transcription initiation"/>
    <property type="evidence" value="ECO:0007669"/>
    <property type="project" value="InterPro"/>
</dbReference>
<dbReference type="InterPro" id="IPR036388">
    <property type="entry name" value="WH-like_DNA-bd_sf"/>
</dbReference>
<name>A0A1G9PAN9_9BACT</name>
<comment type="similarity">
    <text evidence="1">Belongs to the sigma-70 factor family. ECF subfamily.</text>
</comment>
<dbReference type="NCBIfam" id="TIGR02937">
    <property type="entry name" value="sigma70-ECF"/>
    <property type="match status" value="1"/>
</dbReference>
<evidence type="ECO:0000259" key="5">
    <source>
        <dbReference type="SMART" id="SM00421"/>
    </source>
</evidence>
<keyword evidence="4" id="KW-0804">Transcription</keyword>
<feature type="domain" description="HTH luxR-type" evidence="5">
    <location>
        <begin position="129"/>
        <end position="186"/>
    </location>
</feature>
<dbReference type="Pfam" id="PF08281">
    <property type="entry name" value="Sigma70_r4_2"/>
    <property type="match status" value="1"/>
</dbReference>
<dbReference type="InterPro" id="IPR039425">
    <property type="entry name" value="RNA_pol_sigma-70-like"/>
</dbReference>
<dbReference type="PANTHER" id="PTHR43133:SF46">
    <property type="entry name" value="RNA POLYMERASE SIGMA-70 FACTOR ECF SUBFAMILY"/>
    <property type="match status" value="1"/>
</dbReference>
<proteinExistence type="inferred from homology"/>
<dbReference type="PRINTS" id="PR00038">
    <property type="entry name" value="HTHLUXR"/>
</dbReference>
<gene>
    <name evidence="6" type="ORF">SAMN04488090_2099</name>
</gene>
<evidence type="ECO:0000256" key="1">
    <source>
        <dbReference type="ARBA" id="ARBA00010641"/>
    </source>
</evidence>
<dbReference type="NCBIfam" id="TIGR02985">
    <property type="entry name" value="Sig70_bacteroi1"/>
    <property type="match status" value="1"/>
</dbReference>
<dbReference type="SUPFAM" id="SSF88946">
    <property type="entry name" value="Sigma2 domain of RNA polymerase sigma factors"/>
    <property type="match status" value="1"/>
</dbReference>
<dbReference type="RefSeq" id="WP_093201491.1">
    <property type="nucleotide sequence ID" value="NZ_FNGS01000004.1"/>
</dbReference>
<dbReference type="OrthoDB" id="679904at2"/>
<evidence type="ECO:0000256" key="4">
    <source>
        <dbReference type="ARBA" id="ARBA00023163"/>
    </source>
</evidence>
<sequence length="194" mass="23179">MKRYFDTCDDQELFLQMSHDDVLAFEEIYRRYAGRLANAAYKRLQNKDLTEEVVQELFVNIWMKRHQIVIRKTADVYLHTALRNLVISHFRHQSRQEAFEEVREWDPWSNETEERVYYNDMHRDFEETIGHLPEKCRQVFDLYQQGKSISEIAVMLDVSPKTVESHLMKANQTLRLRVKKFVASLGSILVLLPL</sequence>
<dbReference type="InterPro" id="IPR013324">
    <property type="entry name" value="RNA_pol_sigma_r3/r4-like"/>
</dbReference>
<evidence type="ECO:0000313" key="6">
    <source>
        <dbReference type="EMBL" id="SDL95774.1"/>
    </source>
</evidence>
<accession>A0A1G9PAN9</accession>
<evidence type="ECO:0000313" key="7">
    <source>
        <dbReference type="Proteomes" id="UP000198901"/>
    </source>
</evidence>
<evidence type="ECO:0000256" key="2">
    <source>
        <dbReference type="ARBA" id="ARBA00023015"/>
    </source>
</evidence>
<dbReference type="GO" id="GO:0016987">
    <property type="term" value="F:sigma factor activity"/>
    <property type="evidence" value="ECO:0007669"/>
    <property type="project" value="UniProtKB-KW"/>
</dbReference>
<evidence type="ECO:0000256" key="3">
    <source>
        <dbReference type="ARBA" id="ARBA00023082"/>
    </source>
</evidence>
<dbReference type="InterPro" id="IPR013325">
    <property type="entry name" value="RNA_pol_sigma_r2"/>
</dbReference>
<dbReference type="SMART" id="SM00421">
    <property type="entry name" value="HTH_LUXR"/>
    <property type="match status" value="1"/>
</dbReference>
<keyword evidence="7" id="KW-1185">Reference proteome</keyword>
<dbReference type="PANTHER" id="PTHR43133">
    <property type="entry name" value="RNA POLYMERASE ECF-TYPE SIGMA FACTO"/>
    <property type="match status" value="1"/>
</dbReference>
<dbReference type="InterPro" id="IPR007627">
    <property type="entry name" value="RNA_pol_sigma70_r2"/>
</dbReference>
<dbReference type="InterPro" id="IPR014327">
    <property type="entry name" value="RNA_pol_sigma70_bacteroid"/>
</dbReference>
<dbReference type="Pfam" id="PF04542">
    <property type="entry name" value="Sigma70_r2"/>
    <property type="match status" value="1"/>
</dbReference>
<dbReference type="EMBL" id="FNGS01000004">
    <property type="protein sequence ID" value="SDL95774.1"/>
    <property type="molecule type" value="Genomic_DNA"/>
</dbReference>